<dbReference type="GeneID" id="107087072"/>
<dbReference type="SMART" id="SM00589">
    <property type="entry name" value="PRY"/>
    <property type="match status" value="1"/>
</dbReference>
<dbReference type="PRINTS" id="PR01407">
    <property type="entry name" value="BUTYPHLNCDUF"/>
</dbReference>
<dbReference type="PANTHER" id="PTHR25465:SF32">
    <property type="entry name" value="BLOODTHIRSTY-RELATED GENE FAMILY, MEMBER 16 ISOFORM X1-RELATED"/>
    <property type="match status" value="1"/>
</dbReference>
<dbReference type="InterPro" id="IPR001841">
    <property type="entry name" value="Znf_RING"/>
</dbReference>
<dbReference type="Proteomes" id="UP000265020">
    <property type="component" value="Unassembled WGS sequence"/>
</dbReference>
<dbReference type="InterPro" id="IPR013083">
    <property type="entry name" value="Znf_RING/FYVE/PHD"/>
</dbReference>
<feature type="domain" description="B box-type" evidence="9">
    <location>
        <begin position="143"/>
        <end position="183"/>
    </location>
</feature>
<evidence type="ECO:0000259" key="9">
    <source>
        <dbReference type="PROSITE" id="PS50119"/>
    </source>
</evidence>
<organism evidence="11 12">
    <name type="scientific">Cyprinodon variegatus</name>
    <name type="common">Sheepshead minnow</name>
    <dbReference type="NCBI Taxonomy" id="28743"/>
    <lineage>
        <taxon>Eukaryota</taxon>
        <taxon>Metazoa</taxon>
        <taxon>Chordata</taxon>
        <taxon>Craniata</taxon>
        <taxon>Vertebrata</taxon>
        <taxon>Euteleostomi</taxon>
        <taxon>Actinopterygii</taxon>
        <taxon>Neopterygii</taxon>
        <taxon>Teleostei</taxon>
        <taxon>Neoteleostei</taxon>
        <taxon>Acanthomorphata</taxon>
        <taxon>Ovalentaria</taxon>
        <taxon>Atherinomorphae</taxon>
        <taxon>Cyprinodontiformes</taxon>
        <taxon>Cyprinodontidae</taxon>
        <taxon>Cyprinodon</taxon>
    </lineage>
</organism>
<accession>A0A3Q2DWR5</accession>
<dbReference type="Pfam" id="PF00622">
    <property type="entry name" value="SPRY"/>
    <property type="match status" value="1"/>
</dbReference>
<dbReference type="AlphaFoldDB" id="A0A3Q2DWR5"/>
<dbReference type="PROSITE" id="PS00518">
    <property type="entry name" value="ZF_RING_1"/>
    <property type="match status" value="1"/>
</dbReference>
<feature type="coiled-coil region" evidence="7">
    <location>
        <begin position="252"/>
        <end position="290"/>
    </location>
</feature>
<dbReference type="InterPro" id="IPR013320">
    <property type="entry name" value="ConA-like_dom_sf"/>
</dbReference>
<dbReference type="Gene3D" id="3.30.160.60">
    <property type="entry name" value="Classic Zinc Finger"/>
    <property type="match status" value="1"/>
</dbReference>
<dbReference type="GO" id="GO:0005737">
    <property type="term" value="C:cytoplasm"/>
    <property type="evidence" value="ECO:0007669"/>
    <property type="project" value="UniProtKB-ARBA"/>
</dbReference>
<dbReference type="InterPro" id="IPR006574">
    <property type="entry name" value="PRY"/>
</dbReference>
<dbReference type="GeneTree" id="ENSGT01040000240400"/>
<dbReference type="SUPFAM" id="SSF57845">
    <property type="entry name" value="B-box zinc-binding domain"/>
    <property type="match status" value="1"/>
</dbReference>
<dbReference type="GO" id="GO:0008270">
    <property type="term" value="F:zinc ion binding"/>
    <property type="evidence" value="ECO:0007669"/>
    <property type="project" value="UniProtKB-KW"/>
</dbReference>
<dbReference type="InterPro" id="IPR017907">
    <property type="entry name" value="Znf_RING_CS"/>
</dbReference>
<evidence type="ECO:0000256" key="7">
    <source>
        <dbReference type="SAM" id="Coils"/>
    </source>
</evidence>
<dbReference type="RefSeq" id="XP_015233911.1">
    <property type="nucleotide sequence ID" value="XM_015378425.1"/>
</dbReference>
<keyword evidence="5" id="KW-0391">Immunity</keyword>
<evidence type="ECO:0000259" key="8">
    <source>
        <dbReference type="PROSITE" id="PS50089"/>
    </source>
</evidence>
<dbReference type="PANTHER" id="PTHR25465">
    <property type="entry name" value="B-BOX DOMAIN CONTAINING"/>
    <property type="match status" value="1"/>
</dbReference>
<evidence type="ECO:0000256" key="5">
    <source>
        <dbReference type="ARBA" id="ARBA00022859"/>
    </source>
</evidence>
<dbReference type="SUPFAM" id="SSF49899">
    <property type="entry name" value="Concanavalin A-like lectins/glucanases"/>
    <property type="match status" value="1"/>
</dbReference>
<dbReference type="InterPro" id="IPR043136">
    <property type="entry name" value="B30.2/SPRY_sf"/>
</dbReference>
<protein>
    <submittedName>
        <fullName evidence="11">E3 ubiquitin-protein ligase TRIM39-like</fullName>
    </submittedName>
</protein>
<dbReference type="FunFam" id="2.60.120.920:FF:000004">
    <property type="entry name" value="Butyrophilin subfamily 1 member A1"/>
    <property type="match status" value="1"/>
</dbReference>
<dbReference type="Ensembl" id="ENSCVAT00000004837.1">
    <property type="protein sequence ID" value="ENSCVAP00000024182.1"/>
    <property type="gene ID" value="ENSCVAG00000008088.1"/>
</dbReference>
<keyword evidence="4" id="KW-0862">Zinc</keyword>
<dbReference type="OrthoDB" id="6270329at2759"/>
<dbReference type="SUPFAM" id="SSF57850">
    <property type="entry name" value="RING/U-box"/>
    <property type="match status" value="1"/>
</dbReference>
<dbReference type="PROSITE" id="PS50119">
    <property type="entry name" value="ZF_BBOX"/>
    <property type="match status" value="1"/>
</dbReference>
<dbReference type="OMA" id="ICPENGY"/>
<feature type="coiled-coil region" evidence="7">
    <location>
        <begin position="177"/>
        <end position="204"/>
    </location>
</feature>
<keyword evidence="7" id="KW-0175">Coiled coil</keyword>
<evidence type="ECO:0000256" key="4">
    <source>
        <dbReference type="ARBA" id="ARBA00022833"/>
    </source>
</evidence>
<dbReference type="PROSITE" id="PS50089">
    <property type="entry name" value="ZF_RING_2"/>
    <property type="match status" value="1"/>
</dbReference>
<dbReference type="GO" id="GO:0045087">
    <property type="term" value="P:innate immune response"/>
    <property type="evidence" value="ECO:0007669"/>
    <property type="project" value="UniProtKB-KW"/>
</dbReference>
<feature type="domain" description="B30.2/SPRY" evidence="10">
    <location>
        <begin position="339"/>
        <end position="534"/>
    </location>
</feature>
<dbReference type="CDD" id="cd13733">
    <property type="entry name" value="SPRY_PRY_C-I_1"/>
    <property type="match status" value="1"/>
</dbReference>
<reference evidence="11" key="2">
    <citation type="submission" date="2025-09" db="UniProtKB">
        <authorList>
            <consortium name="Ensembl"/>
        </authorList>
    </citation>
    <scope>IDENTIFICATION</scope>
</reference>
<dbReference type="Gene3D" id="4.10.830.40">
    <property type="match status" value="1"/>
</dbReference>
<evidence type="ECO:0000259" key="10">
    <source>
        <dbReference type="PROSITE" id="PS50188"/>
    </source>
</evidence>
<dbReference type="Gene3D" id="3.30.40.10">
    <property type="entry name" value="Zinc/RING finger domain, C3HC4 (zinc finger)"/>
    <property type="match status" value="1"/>
</dbReference>
<dbReference type="InterPro" id="IPR003877">
    <property type="entry name" value="SPRY_dom"/>
</dbReference>
<name>A0A3Q2DWR5_CYPVA</name>
<evidence type="ECO:0000256" key="3">
    <source>
        <dbReference type="ARBA" id="ARBA00022771"/>
    </source>
</evidence>
<sequence>MATASSFLSEDEFLCSICLDAFMDPVTMPCGHNFCKSCITKHWSVSRQHQCPLCKERFDPRPALRINTFKSEMAAHFRNARSLSGQVNTSSGGVLCDVCTKPKEKALKTCLVCATSYCQTHLEPHLRTVALKKHKLIHPVRKVETMMCEKHKKPLELFCKTDRMSLCQGCAASDHKKHRLVALTDECKEKKKELEKNRAGVEQMIQERFQKMEQIKQSVKLSERDREEVTAAVVENCSSLIESARKILDLFIEVIEEKQKAIEKQAEGLIKELEEEISKLMRERSVLKEMTETEEHFHLLQNTQHTTFTTKDWTKVRVQSACDVTVRTATAQLETISTEMEKLCAGFQLERARLYGVDVTLDPNTANPYLVLSDDGKRVSCGDFEQALPDKPERLSSFGVLGGQSFSSGKFYYEVWVKGKTKWELGVVRESINRKGENIICPENGYWAMWLRNGHYRALTGPSVPLSLISPPQKVGVFVDYEEGLVSFFDAEAAHLIFSFTNCNFSDKLYPYFSPCSSDGGKNVAPLIISSISQTID</sequence>
<evidence type="ECO:0000313" key="12">
    <source>
        <dbReference type="Proteomes" id="UP000265020"/>
    </source>
</evidence>
<dbReference type="PROSITE" id="PS50188">
    <property type="entry name" value="B302_SPRY"/>
    <property type="match status" value="1"/>
</dbReference>
<dbReference type="SMART" id="SM00184">
    <property type="entry name" value="RING"/>
    <property type="match status" value="1"/>
</dbReference>
<dbReference type="InterPro" id="IPR058030">
    <property type="entry name" value="TRIM8/14/16/25/29/45/65_CC"/>
</dbReference>
<dbReference type="InterPro" id="IPR000315">
    <property type="entry name" value="Znf_B-box"/>
</dbReference>
<keyword evidence="2" id="KW-0479">Metal-binding</keyword>
<proteinExistence type="predicted"/>
<dbReference type="KEGG" id="cvg:107087072"/>
<keyword evidence="12" id="KW-1185">Reference proteome</keyword>
<dbReference type="InterPro" id="IPR001870">
    <property type="entry name" value="B30.2/SPRY"/>
</dbReference>
<dbReference type="CDD" id="cd19769">
    <property type="entry name" value="Bbox2_TRIM16-like"/>
    <property type="match status" value="1"/>
</dbReference>
<dbReference type="InterPro" id="IPR051051">
    <property type="entry name" value="E3_ubiq-ligase_TRIM/RNF"/>
</dbReference>
<evidence type="ECO:0000256" key="2">
    <source>
        <dbReference type="ARBA" id="ARBA00022723"/>
    </source>
</evidence>
<dbReference type="Pfam" id="PF13765">
    <property type="entry name" value="PRY"/>
    <property type="match status" value="1"/>
</dbReference>
<dbReference type="InterPro" id="IPR027370">
    <property type="entry name" value="Znf-RING_euk"/>
</dbReference>
<evidence type="ECO:0000256" key="6">
    <source>
        <dbReference type="PROSITE-ProRule" id="PRU00024"/>
    </source>
</evidence>
<keyword evidence="1" id="KW-0399">Innate immunity</keyword>
<keyword evidence="3 6" id="KW-0863">Zinc-finger</keyword>
<evidence type="ECO:0000313" key="11">
    <source>
        <dbReference type="Ensembl" id="ENSCVAP00000024182.1"/>
    </source>
</evidence>
<dbReference type="Pfam" id="PF13445">
    <property type="entry name" value="zf-RING_UBOX"/>
    <property type="match status" value="1"/>
</dbReference>
<feature type="domain" description="RING-type" evidence="8">
    <location>
        <begin position="15"/>
        <end position="55"/>
    </location>
</feature>
<dbReference type="SMART" id="SM00336">
    <property type="entry name" value="BBOX"/>
    <property type="match status" value="2"/>
</dbReference>
<dbReference type="SMART" id="SM00449">
    <property type="entry name" value="SPRY"/>
    <property type="match status" value="1"/>
</dbReference>
<evidence type="ECO:0000256" key="1">
    <source>
        <dbReference type="ARBA" id="ARBA00022588"/>
    </source>
</evidence>
<dbReference type="InterPro" id="IPR003879">
    <property type="entry name" value="Butyrophylin_SPRY"/>
</dbReference>
<reference evidence="11" key="1">
    <citation type="submission" date="2025-08" db="UniProtKB">
        <authorList>
            <consortium name="Ensembl"/>
        </authorList>
    </citation>
    <scope>IDENTIFICATION</scope>
</reference>
<dbReference type="Gene3D" id="2.60.120.920">
    <property type="match status" value="1"/>
</dbReference>
<dbReference type="Pfam" id="PF00643">
    <property type="entry name" value="zf-B_box"/>
    <property type="match status" value="1"/>
</dbReference>
<dbReference type="Pfam" id="PF25600">
    <property type="entry name" value="TRIM_CC"/>
    <property type="match status" value="1"/>
</dbReference>